<dbReference type="Proteomes" id="UP000199223">
    <property type="component" value="Unassembled WGS sequence"/>
</dbReference>
<feature type="compositionally biased region" description="Pro residues" evidence="1">
    <location>
        <begin position="416"/>
        <end position="435"/>
    </location>
</feature>
<keyword evidence="3" id="KW-1185">Reference proteome</keyword>
<name>A0A1H7AAH0_9DEIO</name>
<accession>A0A1H7AAH0</accession>
<feature type="region of interest" description="Disordered" evidence="1">
    <location>
        <begin position="572"/>
        <end position="614"/>
    </location>
</feature>
<gene>
    <name evidence="2" type="ORF">SAMN04488058_11157</name>
</gene>
<feature type="compositionally biased region" description="Low complexity" evidence="1">
    <location>
        <begin position="572"/>
        <end position="611"/>
    </location>
</feature>
<dbReference type="Gene3D" id="2.60.40.10">
    <property type="entry name" value="Immunoglobulins"/>
    <property type="match status" value="2"/>
</dbReference>
<evidence type="ECO:0000313" key="2">
    <source>
        <dbReference type="EMBL" id="SEJ58870.1"/>
    </source>
</evidence>
<feature type="region of interest" description="Disordered" evidence="1">
    <location>
        <begin position="410"/>
        <end position="440"/>
    </location>
</feature>
<dbReference type="OrthoDB" id="53198at2"/>
<evidence type="ECO:0000313" key="3">
    <source>
        <dbReference type="Proteomes" id="UP000199223"/>
    </source>
</evidence>
<dbReference type="RefSeq" id="WP_092264861.1">
    <property type="nucleotide sequence ID" value="NZ_FNZA01000011.1"/>
</dbReference>
<organism evidence="2 3">
    <name type="scientific">Deinococcus reticulitermitis</name>
    <dbReference type="NCBI Taxonomy" id="856736"/>
    <lineage>
        <taxon>Bacteria</taxon>
        <taxon>Thermotogati</taxon>
        <taxon>Deinococcota</taxon>
        <taxon>Deinococci</taxon>
        <taxon>Deinococcales</taxon>
        <taxon>Deinococcaceae</taxon>
        <taxon>Deinococcus</taxon>
    </lineage>
</organism>
<evidence type="ECO:0000256" key="1">
    <source>
        <dbReference type="SAM" id="MobiDB-lite"/>
    </source>
</evidence>
<reference evidence="3" key="1">
    <citation type="submission" date="2016-10" db="EMBL/GenBank/DDBJ databases">
        <authorList>
            <person name="Varghese N."/>
            <person name="Submissions S."/>
        </authorList>
    </citation>
    <scope>NUCLEOTIDE SEQUENCE [LARGE SCALE GENOMIC DNA]</scope>
    <source>
        <strain evidence="3">CGMCC 1.10218</strain>
    </source>
</reference>
<sequence>MKDIIQSYFSGEAVRQLGQAASLDATVTQRALSLGLPLQLDALAAHAAQPEGRTQLGEAISNLPRFGSVAEALASPNGAANLRQAGELLAPTLLGGQAEQIVQEVTRRVGGGAGGVQQVLQMSLPLLLSLLGRQGLNAVNADSMLGRLRGTLQDLNLAGLSAGAATAAGTTTVIGAAPAAGEPPVSGAALPAADLTTPGGLLAALRAPFEGQAAEQVGRAAGLSGGNAGRMVLGALPLVLSALVNKGRTEAGAAEVLKLSQPFDRLVGTDGRLDPALLGDSAEMARVEGQGRGLLGGLFSNVDALTGRLGTALGGSGAGAGRLLAVLTPLVLGVLGQRARSAGTGPQALSGLFGGMAELLPGLIPSGMGGLAGLLGAGTMTAAPPASSPATTTTVTPSIPEPVVTQGAPVTSAPAAPAPVTPAPRAVTPPPPPPVTTTAVTTTERRRGFPWWLGLIPLLLIGGCLWNQNRTQTTTTATTTTTTDAGGIIVSNPESGSNLPPEAFTMSGTAAPNMNLVIQDEGQEVAQATADASGNWTAEIPAPTPGEHTYSIIGGENARSEFKVNITDAAGTTDTDAAGATTDPATGTDGAATDSTDTGTTTEPATGSTDAAGTFAVNEPASGAEVPGTGFNLTGTGEAGQTYELLEDGTSVGTFTVAEDGTWSADVAAPSEGDKTYTIRGEDGTEVASLPVTVAAATGDVASCTQDLSVSVQDGETVTAPFRFGGVGSGEGYRVTVIRGGRTVGTRNIPLTAGCAWSYNSNPGGRAGQVNDVTYEVRPIGTDLSEPATTTLNLQVRQP</sequence>
<protein>
    <submittedName>
        <fullName evidence="2">Ig-like domain (Group 3)</fullName>
    </submittedName>
</protein>
<dbReference type="AlphaFoldDB" id="A0A1H7AAH0"/>
<dbReference type="Pfam" id="PF06078">
    <property type="entry name" value="DUF937"/>
    <property type="match status" value="2"/>
</dbReference>
<dbReference type="EMBL" id="FNZA01000011">
    <property type="protein sequence ID" value="SEJ58870.1"/>
    <property type="molecule type" value="Genomic_DNA"/>
</dbReference>
<dbReference type="InterPro" id="IPR013783">
    <property type="entry name" value="Ig-like_fold"/>
</dbReference>
<proteinExistence type="predicted"/>
<dbReference type="STRING" id="856736.SAMN04488058_11157"/>
<dbReference type="InterPro" id="IPR009282">
    <property type="entry name" value="DUF937"/>
</dbReference>